<reference evidence="7" key="1">
    <citation type="journal article" date="2022" name="Int. J. Syst. Evol. Microbiol.">
        <title>Anaeromyxobacter oryzae sp. nov., Anaeromyxobacter diazotrophicus sp. nov. and Anaeromyxobacter paludicola sp. nov., isolated from paddy soils.</title>
        <authorList>
            <person name="Itoh H."/>
            <person name="Xu Z."/>
            <person name="Mise K."/>
            <person name="Masuda Y."/>
            <person name="Ushijima N."/>
            <person name="Hayakawa C."/>
            <person name="Shiratori Y."/>
            <person name="Senoo K."/>
        </authorList>
    </citation>
    <scope>NUCLEOTIDE SEQUENCE [LARGE SCALE GENOMIC DNA]</scope>
    <source>
        <strain evidence="7">Red630</strain>
    </source>
</reference>
<gene>
    <name evidence="3" type="primary">rlpA</name>
    <name evidence="6" type="ORF">AMPC_24120</name>
</gene>
<dbReference type="Gene3D" id="2.40.40.10">
    <property type="entry name" value="RlpA-like domain"/>
    <property type="match status" value="1"/>
</dbReference>
<evidence type="ECO:0000256" key="1">
    <source>
        <dbReference type="ARBA" id="ARBA00023239"/>
    </source>
</evidence>
<comment type="similarity">
    <text evidence="3 4">Belongs to the RlpA family.</text>
</comment>
<dbReference type="CDD" id="cd22268">
    <property type="entry name" value="DPBB_RlpA-like"/>
    <property type="match status" value="1"/>
</dbReference>
<sequence>MDVGLASFYGRDFHGKRTASGERYDPAALTCASRTFPIGSRVRVTDLETGRSVEATVNDRGPWVKGRVVDLSLAAARALGILERGVARVKVEAAR</sequence>
<evidence type="ECO:0000313" key="7">
    <source>
        <dbReference type="Proteomes" id="UP001162734"/>
    </source>
</evidence>
<comment type="function">
    <text evidence="3">Lytic transglycosylase with a strong preference for naked glycan strands that lack stem peptides.</text>
</comment>
<accession>A0ABM7XBQ6</accession>
<evidence type="ECO:0000259" key="5">
    <source>
        <dbReference type="Pfam" id="PF03330"/>
    </source>
</evidence>
<feature type="domain" description="RlpA-like protein double-psi beta-barrel" evidence="5">
    <location>
        <begin position="3"/>
        <end position="91"/>
    </location>
</feature>
<keyword evidence="1 3" id="KW-0456">Lyase</keyword>
<dbReference type="Proteomes" id="UP001162734">
    <property type="component" value="Chromosome"/>
</dbReference>
<dbReference type="PANTHER" id="PTHR34183">
    <property type="entry name" value="ENDOLYTIC PEPTIDOGLYCAN TRANSGLYCOSYLASE RLPA"/>
    <property type="match status" value="1"/>
</dbReference>
<organism evidence="6 7">
    <name type="scientific">Anaeromyxobacter paludicola</name>
    <dbReference type="NCBI Taxonomy" id="2918171"/>
    <lineage>
        <taxon>Bacteria</taxon>
        <taxon>Pseudomonadati</taxon>
        <taxon>Myxococcota</taxon>
        <taxon>Myxococcia</taxon>
        <taxon>Myxococcales</taxon>
        <taxon>Cystobacterineae</taxon>
        <taxon>Anaeromyxobacteraceae</taxon>
        <taxon>Anaeromyxobacter</taxon>
    </lineage>
</organism>
<dbReference type="HAMAP" id="MF_02071">
    <property type="entry name" value="RlpA"/>
    <property type="match status" value="1"/>
</dbReference>
<evidence type="ECO:0000256" key="2">
    <source>
        <dbReference type="ARBA" id="ARBA00023316"/>
    </source>
</evidence>
<dbReference type="InterPro" id="IPR009009">
    <property type="entry name" value="RlpA-like_DPBB"/>
</dbReference>
<protein>
    <recommendedName>
        <fullName evidence="3">Probable endolytic peptidoglycan transglycosylase RlpA</fullName>
        <ecNumber evidence="3">4.2.2.-</ecNumber>
    </recommendedName>
</protein>
<dbReference type="NCBIfam" id="TIGR00413">
    <property type="entry name" value="rlpA"/>
    <property type="match status" value="1"/>
</dbReference>
<dbReference type="EMBL" id="AP025592">
    <property type="protein sequence ID" value="BDG09299.1"/>
    <property type="molecule type" value="Genomic_DNA"/>
</dbReference>
<dbReference type="EC" id="4.2.2.-" evidence="3"/>
<dbReference type="SUPFAM" id="SSF50685">
    <property type="entry name" value="Barwin-like endoglucanases"/>
    <property type="match status" value="1"/>
</dbReference>
<keyword evidence="7" id="KW-1185">Reference proteome</keyword>
<keyword evidence="2 3" id="KW-0961">Cell wall biogenesis/degradation</keyword>
<dbReference type="Pfam" id="PF03330">
    <property type="entry name" value="DPBB_1"/>
    <property type="match status" value="1"/>
</dbReference>
<dbReference type="RefSeq" id="WP_248341350.1">
    <property type="nucleotide sequence ID" value="NZ_AP025592.1"/>
</dbReference>
<evidence type="ECO:0000256" key="4">
    <source>
        <dbReference type="RuleBase" id="RU003495"/>
    </source>
</evidence>
<dbReference type="InterPro" id="IPR036908">
    <property type="entry name" value="RlpA-like_sf"/>
</dbReference>
<dbReference type="InterPro" id="IPR012997">
    <property type="entry name" value="RplA"/>
</dbReference>
<dbReference type="PANTHER" id="PTHR34183:SF8">
    <property type="entry name" value="ENDOLYTIC PEPTIDOGLYCAN TRANSGLYCOSYLASE RLPA-RELATED"/>
    <property type="match status" value="1"/>
</dbReference>
<name>A0ABM7XBQ6_9BACT</name>
<evidence type="ECO:0000256" key="3">
    <source>
        <dbReference type="HAMAP-Rule" id="MF_02071"/>
    </source>
</evidence>
<dbReference type="InterPro" id="IPR034718">
    <property type="entry name" value="RlpA"/>
</dbReference>
<proteinExistence type="inferred from homology"/>
<evidence type="ECO:0000313" key="6">
    <source>
        <dbReference type="EMBL" id="BDG09299.1"/>
    </source>
</evidence>